<keyword evidence="2" id="KW-1185">Reference proteome</keyword>
<evidence type="ECO:0000313" key="2">
    <source>
        <dbReference type="Proteomes" id="UP001283361"/>
    </source>
</evidence>
<dbReference type="AlphaFoldDB" id="A0AAE0Z428"/>
<organism evidence="1 2">
    <name type="scientific">Elysia crispata</name>
    <name type="common">lettuce slug</name>
    <dbReference type="NCBI Taxonomy" id="231223"/>
    <lineage>
        <taxon>Eukaryota</taxon>
        <taxon>Metazoa</taxon>
        <taxon>Spiralia</taxon>
        <taxon>Lophotrochozoa</taxon>
        <taxon>Mollusca</taxon>
        <taxon>Gastropoda</taxon>
        <taxon>Heterobranchia</taxon>
        <taxon>Euthyneura</taxon>
        <taxon>Panpulmonata</taxon>
        <taxon>Sacoglossa</taxon>
        <taxon>Placobranchoidea</taxon>
        <taxon>Plakobranchidae</taxon>
        <taxon>Elysia</taxon>
    </lineage>
</organism>
<proteinExistence type="predicted"/>
<evidence type="ECO:0000313" key="1">
    <source>
        <dbReference type="EMBL" id="KAK3761916.1"/>
    </source>
</evidence>
<reference evidence="1" key="1">
    <citation type="journal article" date="2023" name="G3 (Bethesda)">
        <title>A reference genome for the long-term kleptoplast-retaining sea slug Elysia crispata morphotype clarki.</title>
        <authorList>
            <person name="Eastman K.E."/>
            <person name="Pendleton A.L."/>
            <person name="Shaikh M.A."/>
            <person name="Suttiyut T."/>
            <person name="Ogas R."/>
            <person name="Tomko P."/>
            <person name="Gavelis G."/>
            <person name="Widhalm J.R."/>
            <person name="Wisecaver J.H."/>
        </authorList>
    </citation>
    <scope>NUCLEOTIDE SEQUENCE</scope>
    <source>
        <strain evidence="1">ECLA1</strain>
    </source>
</reference>
<dbReference type="EMBL" id="JAWDGP010004804">
    <property type="protein sequence ID" value="KAK3761916.1"/>
    <property type="molecule type" value="Genomic_DNA"/>
</dbReference>
<dbReference type="Proteomes" id="UP001283361">
    <property type="component" value="Unassembled WGS sequence"/>
</dbReference>
<sequence length="87" mass="9445">MQATSPGIQVYGQTTLLDLSCEVGRRILCQHRSLEHVAPAAPKVFVLPKYADELPECELTPLNGPLRSLRMGCYSSGNTASREVNAS</sequence>
<name>A0AAE0Z428_9GAST</name>
<accession>A0AAE0Z428</accession>
<comment type="caution">
    <text evidence="1">The sequence shown here is derived from an EMBL/GenBank/DDBJ whole genome shotgun (WGS) entry which is preliminary data.</text>
</comment>
<protein>
    <submittedName>
        <fullName evidence="1">Uncharacterized protein</fullName>
    </submittedName>
</protein>
<gene>
    <name evidence="1" type="ORF">RRG08_023699</name>
</gene>